<dbReference type="RefSeq" id="WP_218826846.1">
    <property type="nucleotide sequence ID" value="NZ_FZOR01000030.1"/>
</dbReference>
<protein>
    <recommendedName>
        <fullName evidence="2">non-specific serine/threonine protein kinase</fullName>
        <ecNumber evidence="2">2.7.11.1</ecNumber>
    </recommendedName>
</protein>
<dbReference type="SMART" id="SM00220">
    <property type="entry name" value="S_TKc"/>
    <property type="match status" value="1"/>
</dbReference>
<keyword evidence="6 7" id="KW-0067">ATP-binding</keyword>
<dbReference type="Gene3D" id="3.30.200.20">
    <property type="entry name" value="Phosphorylase Kinase, domain 1"/>
    <property type="match status" value="1"/>
</dbReference>
<keyword evidence="9" id="KW-0812">Transmembrane</keyword>
<feature type="transmembrane region" description="Helical" evidence="9">
    <location>
        <begin position="385"/>
        <end position="405"/>
    </location>
</feature>
<dbReference type="PROSITE" id="PS50011">
    <property type="entry name" value="PROTEIN_KINASE_DOM"/>
    <property type="match status" value="1"/>
</dbReference>
<accession>A0A239MNM1</accession>
<gene>
    <name evidence="11" type="ORF">SAMN05443665_103033</name>
</gene>
<evidence type="ECO:0000256" key="2">
    <source>
        <dbReference type="ARBA" id="ARBA00012513"/>
    </source>
</evidence>
<reference evidence="11 12" key="1">
    <citation type="submission" date="2017-06" db="EMBL/GenBank/DDBJ databases">
        <authorList>
            <person name="Kim H.J."/>
            <person name="Triplett B.A."/>
        </authorList>
    </citation>
    <scope>NUCLEOTIDE SEQUENCE [LARGE SCALE GENOMIC DNA]</scope>
    <source>
        <strain evidence="11 12">DSM 44715</strain>
    </source>
</reference>
<dbReference type="PANTHER" id="PTHR43671:SF13">
    <property type="entry name" value="SERINE_THREONINE-PROTEIN KINASE NEK2"/>
    <property type="match status" value="1"/>
</dbReference>
<evidence type="ECO:0000256" key="8">
    <source>
        <dbReference type="SAM" id="MobiDB-lite"/>
    </source>
</evidence>
<organism evidence="11 12">
    <name type="scientific">Actinomadura meyerae</name>
    <dbReference type="NCBI Taxonomy" id="240840"/>
    <lineage>
        <taxon>Bacteria</taxon>
        <taxon>Bacillati</taxon>
        <taxon>Actinomycetota</taxon>
        <taxon>Actinomycetes</taxon>
        <taxon>Streptosporangiales</taxon>
        <taxon>Thermomonosporaceae</taxon>
        <taxon>Actinomadura</taxon>
    </lineage>
</organism>
<dbReference type="InterPro" id="IPR011009">
    <property type="entry name" value="Kinase-like_dom_sf"/>
</dbReference>
<evidence type="ECO:0000256" key="4">
    <source>
        <dbReference type="ARBA" id="ARBA00022741"/>
    </source>
</evidence>
<keyword evidence="12" id="KW-1185">Reference proteome</keyword>
<feature type="binding site" evidence="7">
    <location>
        <position position="48"/>
    </location>
    <ligand>
        <name>ATP</name>
        <dbReference type="ChEBI" id="CHEBI:30616"/>
    </ligand>
</feature>
<evidence type="ECO:0000259" key="10">
    <source>
        <dbReference type="PROSITE" id="PS50011"/>
    </source>
</evidence>
<evidence type="ECO:0000256" key="9">
    <source>
        <dbReference type="SAM" id="Phobius"/>
    </source>
</evidence>
<dbReference type="PANTHER" id="PTHR43671">
    <property type="entry name" value="SERINE/THREONINE-PROTEIN KINASE NEK"/>
    <property type="match status" value="1"/>
</dbReference>
<dbReference type="Proteomes" id="UP000198318">
    <property type="component" value="Unassembled WGS sequence"/>
</dbReference>
<comment type="similarity">
    <text evidence="1">Belongs to the protein kinase superfamily. NEK Ser/Thr protein kinase family. NIMA subfamily.</text>
</comment>
<feature type="region of interest" description="Disordered" evidence="8">
    <location>
        <begin position="295"/>
        <end position="384"/>
    </location>
</feature>
<evidence type="ECO:0000256" key="1">
    <source>
        <dbReference type="ARBA" id="ARBA00010886"/>
    </source>
</evidence>
<dbReference type="CDD" id="cd14014">
    <property type="entry name" value="STKc_PknB_like"/>
    <property type="match status" value="1"/>
</dbReference>
<keyword evidence="9" id="KW-0472">Membrane</keyword>
<dbReference type="InterPro" id="IPR050660">
    <property type="entry name" value="NEK_Ser/Thr_kinase"/>
</dbReference>
<feature type="compositionally biased region" description="Low complexity" evidence="8">
    <location>
        <begin position="321"/>
        <end position="335"/>
    </location>
</feature>
<feature type="compositionally biased region" description="Basic and acidic residues" evidence="8">
    <location>
        <begin position="304"/>
        <end position="320"/>
    </location>
</feature>
<dbReference type="EMBL" id="FZOR01000030">
    <property type="protein sequence ID" value="SNT44265.1"/>
    <property type="molecule type" value="Genomic_DNA"/>
</dbReference>
<dbReference type="Gene3D" id="1.10.510.10">
    <property type="entry name" value="Transferase(Phosphotransferase) domain 1"/>
    <property type="match status" value="1"/>
</dbReference>
<keyword evidence="11" id="KW-0723">Serine/threonine-protein kinase</keyword>
<evidence type="ECO:0000256" key="3">
    <source>
        <dbReference type="ARBA" id="ARBA00022679"/>
    </source>
</evidence>
<sequence>MSGAGLKALRAGDPEQVGPYRLLARLGAGGMGRVYLGRSQGRRLVAVKVVHPHFADNDSFRRRFAKEVAAARRIGGFYTAHVVDADPDDDPPWLVTEYIAGPTLQEAVDENGPLPEVSVAALGAGLAEGLRAVHEQNVIHRDLKPGNVLLARDGARIIDFGIARAMDATSQSLTVAGTPGYMSPEQYLGRGIGPASDVFCLAAVLTFAATGRHPFGEGPADALGYRVRHEEPELAGVPASLLELVAAGLEKDPDDRPPTEEFLERCAALARDEGMSLPEKVTTMIATRVAETEVFAGGAAGRTPEPEKKPKPKAPPEPKPKSGSKSKSGSGSKSGSKPKSKAKSEPKSRPKSQPQPQAQPKPQAQPQVPPRQPPRPKAKQQASSGGIASGIIGVLLIAVVIALAIQDKSDSSGNTGGTSPITSSPTPTRTWTSGLSGGSRTSSSPTPTPDPTYEAFDEIRVGDCLNAHEDPYDSSEWTEDEPEAVSCGRSDAYVKVYAIEDSGSSCQAEALDGESWWSSPTFDGERIYLCVRRQFREGECFLGKKSTKKGSTAAITGHGLMTSWGCGKSTVPRGFNYILQFTGYYESECPSGSLRWTGFRKGVLCARIV</sequence>
<feature type="compositionally biased region" description="Low complexity" evidence="8">
    <location>
        <begin position="351"/>
        <end position="366"/>
    </location>
</feature>
<dbReference type="InterPro" id="IPR000719">
    <property type="entry name" value="Prot_kinase_dom"/>
</dbReference>
<dbReference type="GO" id="GO:0004674">
    <property type="term" value="F:protein serine/threonine kinase activity"/>
    <property type="evidence" value="ECO:0007669"/>
    <property type="project" value="UniProtKB-KW"/>
</dbReference>
<dbReference type="InterPro" id="IPR017441">
    <property type="entry name" value="Protein_kinase_ATP_BS"/>
</dbReference>
<proteinExistence type="inferred from homology"/>
<evidence type="ECO:0000256" key="5">
    <source>
        <dbReference type="ARBA" id="ARBA00022777"/>
    </source>
</evidence>
<dbReference type="PROSITE" id="PS00108">
    <property type="entry name" value="PROTEIN_KINASE_ST"/>
    <property type="match status" value="1"/>
</dbReference>
<dbReference type="GO" id="GO:0005524">
    <property type="term" value="F:ATP binding"/>
    <property type="evidence" value="ECO:0007669"/>
    <property type="project" value="UniProtKB-UniRule"/>
</dbReference>
<dbReference type="PROSITE" id="PS00107">
    <property type="entry name" value="PROTEIN_KINASE_ATP"/>
    <property type="match status" value="1"/>
</dbReference>
<evidence type="ECO:0000313" key="11">
    <source>
        <dbReference type="EMBL" id="SNT44265.1"/>
    </source>
</evidence>
<dbReference type="InterPro" id="IPR008271">
    <property type="entry name" value="Ser/Thr_kinase_AS"/>
</dbReference>
<feature type="region of interest" description="Disordered" evidence="8">
    <location>
        <begin position="408"/>
        <end position="454"/>
    </location>
</feature>
<evidence type="ECO:0000313" key="12">
    <source>
        <dbReference type="Proteomes" id="UP000198318"/>
    </source>
</evidence>
<dbReference type="SUPFAM" id="SSF56112">
    <property type="entry name" value="Protein kinase-like (PK-like)"/>
    <property type="match status" value="1"/>
</dbReference>
<keyword evidence="5 11" id="KW-0418">Kinase</keyword>
<evidence type="ECO:0000256" key="6">
    <source>
        <dbReference type="ARBA" id="ARBA00022840"/>
    </source>
</evidence>
<dbReference type="EC" id="2.7.11.1" evidence="2"/>
<feature type="domain" description="Protein kinase" evidence="10">
    <location>
        <begin position="20"/>
        <end position="269"/>
    </location>
</feature>
<keyword evidence="4 7" id="KW-0547">Nucleotide-binding</keyword>
<keyword evidence="9" id="KW-1133">Transmembrane helix</keyword>
<name>A0A239MNM1_9ACTN</name>
<evidence type="ECO:0000256" key="7">
    <source>
        <dbReference type="PROSITE-ProRule" id="PRU10141"/>
    </source>
</evidence>
<keyword evidence="3" id="KW-0808">Transferase</keyword>
<feature type="compositionally biased region" description="Low complexity" evidence="8">
    <location>
        <begin position="408"/>
        <end position="445"/>
    </location>
</feature>
<dbReference type="AlphaFoldDB" id="A0A239MNM1"/>
<dbReference type="Pfam" id="PF00069">
    <property type="entry name" value="Pkinase"/>
    <property type="match status" value="1"/>
</dbReference>